<dbReference type="InterPro" id="IPR001539">
    <property type="entry name" value="Peptidase_U32"/>
</dbReference>
<dbReference type="Proteomes" id="UP000541109">
    <property type="component" value="Unassembled WGS sequence"/>
</dbReference>
<dbReference type="PANTHER" id="PTHR30217:SF11">
    <property type="entry name" value="UBIQUINONE BIOSYNTHESIS PROTEIN UBIV"/>
    <property type="match status" value="1"/>
</dbReference>
<dbReference type="EMBL" id="JACFXV010000029">
    <property type="protein sequence ID" value="MBA5775694.1"/>
    <property type="molecule type" value="Genomic_DNA"/>
</dbReference>
<gene>
    <name evidence="1" type="ORF">H2509_00985</name>
</gene>
<proteinExistence type="predicted"/>
<dbReference type="InterPro" id="IPR051454">
    <property type="entry name" value="RNA/ubiquinone_mod_enzymes"/>
</dbReference>
<evidence type="ECO:0000313" key="1">
    <source>
        <dbReference type="EMBL" id="MBA5775694.1"/>
    </source>
</evidence>
<comment type="caution">
    <text evidence="1">The sequence shown here is derived from an EMBL/GenBank/DDBJ whole genome shotgun (WGS) entry which is preliminary data.</text>
</comment>
<dbReference type="RefSeq" id="WP_182161391.1">
    <property type="nucleotide sequence ID" value="NZ_JACFXV010000029.1"/>
</dbReference>
<keyword evidence="2" id="KW-1185">Reference proteome</keyword>
<dbReference type="Pfam" id="PF01136">
    <property type="entry name" value="Peptidase_U32"/>
    <property type="match status" value="1"/>
</dbReference>
<accession>A0A839A9H4</accession>
<name>A0A839A9H4_9HYPH</name>
<evidence type="ECO:0000313" key="2">
    <source>
        <dbReference type="Proteomes" id="UP000541109"/>
    </source>
</evidence>
<reference evidence="1 2" key="1">
    <citation type="submission" date="2020-07" db="EMBL/GenBank/DDBJ databases">
        <title>Stappia sp., F7233, whole genome shotgun sequencing project.</title>
        <authorList>
            <person name="Jiang S."/>
            <person name="Liu Z.W."/>
            <person name="Du Z.J."/>
        </authorList>
    </citation>
    <scope>NUCLEOTIDE SEQUENCE [LARGE SCALE GENOMIC DNA]</scope>
    <source>
        <strain evidence="1 2">F7233</strain>
    </source>
</reference>
<organism evidence="1 2">
    <name type="scientific">Stappia albiluteola</name>
    <dbReference type="NCBI Taxonomy" id="2758565"/>
    <lineage>
        <taxon>Bacteria</taxon>
        <taxon>Pseudomonadati</taxon>
        <taxon>Pseudomonadota</taxon>
        <taxon>Alphaproteobacteria</taxon>
        <taxon>Hyphomicrobiales</taxon>
        <taxon>Stappiaceae</taxon>
        <taxon>Stappia</taxon>
    </lineage>
</organism>
<dbReference type="PANTHER" id="PTHR30217">
    <property type="entry name" value="PEPTIDASE U32 FAMILY"/>
    <property type="match status" value="1"/>
</dbReference>
<dbReference type="NCBIfam" id="NF011991">
    <property type="entry name" value="PRK15447.1"/>
    <property type="match status" value="1"/>
</dbReference>
<sequence>MPQVRLTLGPVLFNWSAERLIAFYRGIAASGVFDRVHIGEVVCGKRMPFSDPVWPDAIELLEEAGIEVVLSTLALPGTVRERKSIAEICGDARMVEINDLTALPGRAGRPFVAGPFVNIYNEGTAAFFAARGATTLCLPVELTLASASAIAAACPDVETEIFAFGRLPLALSSRCYHARLHGLHKDSCQFVCEKDPDGVAVDTLEGRPFLAANGIQTLSHGVQAWLPTEPEALNTGVRRLRLSPQAAIDMASVGKVYRAVLDGAMTRTEALRQLSAMELPGELVDGYPRGVPGCTIAAPA</sequence>
<dbReference type="AlphaFoldDB" id="A0A839A9H4"/>
<protein>
    <submittedName>
        <fullName evidence="1">U32 family peptidase</fullName>
    </submittedName>
</protein>